<dbReference type="InterPro" id="IPR029016">
    <property type="entry name" value="GAF-like_dom_sf"/>
</dbReference>
<dbReference type="SUPFAM" id="SSF55781">
    <property type="entry name" value="GAF domain-like"/>
    <property type="match status" value="1"/>
</dbReference>
<keyword evidence="3" id="KW-0472">Membrane</keyword>
<dbReference type="InterPro" id="IPR043128">
    <property type="entry name" value="Rev_trsase/Diguanyl_cyclase"/>
</dbReference>
<dbReference type="Pfam" id="PF05227">
    <property type="entry name" value="CHASE3"/>
    <property type="match status" value="1"/>
</dbReference>
<keyword evidence="6" id="KW-1185">Reference proteome</keyword>
<keyword evidence="3" id="KW-1133">Transmembrane helix</keyword>
<keyword evidence="3" id="KW-0812">Transmembrane</keyword>
<dbReference type="OrthoDB" id="9783388at2"/>
<comment type="catalytic activity">
    <reaction evidence="2">
        <text>2 GTP = 3',3'-c-di-GMP + 2 diphosphate</text>
        <dbReference type="Rhea" id="RHEA:24898"/>
        <dbReference type="ChEBI" id="CHEBI:33019"/>
        <dbReference type="ChEBI" id="CHEBI:37565"/>
        <dbReference type="ChEBI" id="CHEBI:58805"/>
        <dbReference type="EC" id="2.7.7.65"/>
    </reaction>
</comment>
<dbReference type="PANTHER" id="PTHR45138">
    <property type="entry name" value="REGULATORY COMPONENTS OF SENSORY TRANSDUCTION SYSTEM"/>
    <property type="match status" value="1"/>
</dbReference>
<accession>A0A1I6MZE4</accession>
<feature type="domain" description="GGDEF" evidence="4">
    <location>
        <begin position="454"/>
        <end position="587"/>
    </location>
</feature>
<dbReference type="Gene3D" id="3.30.450.40">
    <property type="match status" value="1"/>
</dbReference>
<proteinExistence type="predicted"/>
<gene>
    <name evidence="5" type="ORF">SAMN05421771_4022</name>
</gene>
<dbReference type="PROSITE" id="PS50887">
    <property type="entry name" value="GGDEF"/>
    <property type="match status" value="1"/>
</dbReference>
<dbReference type="Proteomes" id="UP000199024">
    <property type="component" value="Unassembled WGS sequence"/>
</dbReference>
<dbReference type="STRING" id="474950.SAMN05421771_4022"/>
<dbReference type="AlphaFoldDB" id="A0A1I6MZE4"/>
<evidence type="ECO:0000259" key="4">
    <source>
        <dbReference type="PROSITE" id="PS50887"/>
    </source>
</evidence>
<dbReference type="CDD" id="cd01949">
    <property type="entry name" value="GGDEF"/>
    <property type="match status" value="1"/>
</dbReference>
<dbReference type="GO" id="GO:0005886">
    <property type="term" value="C:plasma membrane"/>
    <property type="evidence" value="ECO:0007669"/>
    <property type="project" value="TreeGrafter"/>
</dbReference>
<dbReference type="SUPFAM" id="SSF55073">
    <property type="entry name" value="Nucleotide cyclase"/>
    <property type="match status" value="1"/>
</dbReference>
<dbReference type="InterPro" id="IPR007891">
    <property type="entry name" value="CHASE3"/>
</dbReference>
<dbReference type="EC" id="2.7.7.65" evidence="1"/>
<dbReference type="GO" id="GO:1902201">
    <property type="term" value="P:negative regulation of bacterial-type flagellum-dependent cell motility"/>
    <property type="evidence" value="ECO:0007669"/>
    <property type="project" value="TreeGrafter"/>
</dbReference>
<evidence type="ECO:0000256" key="2">
    <source>
        <dbReference type="ARBA" id="ARBA00034247"/>
    </source>
</evidence>
<dbReference type="PANTHER" id="PTHR45138:SF9">
    <property type="entry name" value="DIGUANYLATE CYCLASE DGCM-RELATED"/>
    <property type="match status" value="1"/>
</dbReference>
<dbReference type="InterPro" id="IPR000160">
    <property type="entry name" value="GGDEF_dom"/>
</dbReference>
<reference evidence="5 6" key="1">
    <citation type="submission" date="2016-10" db="EMBL/GenBank/DDBJ databases">
        <authorList>
            <person name="de Groot N.N."/>
        </authorList>
    </citation>
    <scope>NUCLEOTIDE SEQUENCE [LARGE SCALE GENOMIC DNA]</scope>
    <source>
        <strain evidence="5 6">DSM 21001</strain>
    </source>
</reference>
<feature type="transmembrane region" description="Helical" evidence="3">
    <location>
        <begin position="210"/>
        <end position="228"/>
    </location>
</feature>
<evidence type="ECO:0000256" key="1">
    <source>
        <dbReference type="ARBA" id="ARBA00012528"/>
    </source>
</evidence>
<dbReference type="GO" id="GO:0052621">
    <property type="term" value="F:diguanylate cyclase activity"/>
    <property type="evidence" value="ECO:0007669"/>
    <property type="project" value="UniProtKB-EC"/>
</dbReference>
<feature type="transmembrane region" description="Helical" evidence="3">
    <location>
        <begin position="43"/>
        <end position="65"/>
    </location>
</feature>
<evidence type="ECO:0000313" key="6">
    <source>
        <dbReference type="Proteomes" id="UP000199024"/>
    </source>
</evidence>
<evidence type="ECO:0000313" key="5">
    <source>
        <dbReference type="EMBL" id="SFS21059.1"/>
    </source>
</evidence>
<organism evidence="5 6">
    <name type="scientific">Granulicella pectinivorans</name>
    <dbReference type="NCBI Taxonomy" id="474950"/>
    <lineage>
        <taxon>Bacteria</taxon>
        <taxon>Pseudomonadati</taxon>
        <taxon>Acidobacteriota</taxon>
        <taxon>Terriglobia</taxon>
        <taxon>Terriglobales</taxon>
        <taxon>Acidobacteriaceae</taxon>
        <taxon>Granulicella</taxon>
    </lineage>
</organism>
<dbReference type="InterPro" id="IPR029787">
    <property type="entry name" value="Nucleotide_cyclase"/>
</dbReference>
<dbReference type="EMBL" id="FOZL01000002">
    <property type="protein sequence ID" value="SFS21059.1"/>
    <property type="molecule type" value="Genomic_DNA"/>
</dbReference>
<sequence>MYIGCQPFRPTELSRLPQSSYRLQDGVFSPMTIGKPTRPGSPIALIIAAAVASLLFTAGAGVFLYRTTQSLITSSSWVQHTQDVLNALQSANIQIERVGNASRLFTLTKDDDQLNAARSNANALSTAVVRLRSLVVDNKDQTANVEALEQCSIELTHQLDKLKTDLIIPREQMLSCRQTVNIMSDQERRLLKTRNELSEKNSYLSVTEEVAFVGLSLVGLIILFTFLLRDAFDRRKVTSQTEAVNLELAQSVKSLEDRAHETRILTNARNELQLCVDVDQLYRAAVASLGHLIPGTAGSLCMINNSRHLVESVGSWGTEVATARLPEVFATQTCCGLRAGSPRWRRPGLSEIHCDHFSGAAPEVYLCIPMVAQGETIGFLYTEAPTPAAVVLIEQRLEGIRQLLQLTGMAIASLQLRTKLENQSIRDALTGLFNRHFMQIALERELALAQRRQNQLAVMMLDVDHFKRFNDRFGHPAGDAVLKAVAAVFQASIRAEDIACRYGGEEFSIILPDVTPLGALERAETIRAAIANLNWGPDTSSGDITISIGVAMYPADGTDGEYLLRVADQALYRAKHAGRNQVIMAEPALNTVTKPLHQEVSAD</sequence>
<dbReference type="SMART" id="SM00267">
    <property type="entry name" value="GGDEF"/>
    <property type="match status" value="1"/>
</dbReference>
<name>A0A1I6MZE4_9BACT</name>
<dbReference type="InterPro" id="IPR050469">
    <property type="entry name" value="Diguanylate_Cyclase"/>
</dbReference>
<evidence type="ECO:0000256" key="3">
    <source>
        <dbReference type="SAM" id="Phobius"/>
    </source>
</evidence>
<dbReference type="NCBIfam" id="TIGR00254">
    <property type="entry name" value="GGDEF"/>
    <property type="match status" value="1"/>
</dbReference>
<protein>
    <recommendedName>
        <fullName evidence="1">diguanylate cyclase</fullName>
        <ecNumber evidence="1">2.7.7.65</ecNumber>
    </recommendedName>
</protein>
<dbReference type="FunFam" id="3.30.70.270:FF:000001">
    <property type="entry name" value="Diguanylate cyclase domain protein"/>
    <property type="match status" value="1"/>
</dbReference>
<dbReference type="Gene3D" id="3.30.70.270">
    <property type="match status" value="1"/>
</dbReference>
<dbReference type="Pfam" id="PF00990">
    <property type="entry name" value="GGDEF"/>
    <property type="match status" value="1"/>
</dbReference>
<dbReference type="GO" id="GO:0043709">
    <property type="term" value="P:cell adhesion involved in single-species biofilm formation"/>
    <property type="evidence" value="ECO:0007669"/>
    <property type="project" value="TreeGrafter"/>
</dbReference>